<dbReference type="AlphaFoldDB" id="A0A817NFJ2"/>
<evidence type="ECO:0000313" key="8">
    <source>
        <dbReference type="Proteomes" id="UP000663825"/>
    </source>
</evidence>
<dbReference type="Proteomes" id="UP000663851">
    <property type="component" value="Unassembled WGS sequence"/>
</dbReference>
<dbReference type="EMBL" id="CAJOBO010001635">
    <property type="protein sequence ID" value="CAF4396944.1"/>
    <property type="molecule type" value="Genomic_DNA"/>
</dbReference>
<evidence type="ECO:0008006" key="10">
    <source>
        <dbReference type="Google" id="ProtNLM"/>
    </source>
</evidence>
<dbReference type="Proteomes" id="UP000663833">
    <property type="component" value="Unassembled WGS sequence"/>
</dbReference>
<dbReference type="EMBL" id="CAJNXB010000845">
    <property type="protein sequence ID" value="CAF3104021.1"/>
    <property type="molecule type" value="Genomic_DNA"/>
</dbReference>
<evidence type="ECO:0000313" key="6">
    <source>
        <dbReference type="EMBL" id="CAF4178167.1"/>
    </source>
</evidence>
<evidence type="ECO:0000259" key="2">
    <source>
        <dbReference type="PROSITE" id="PS50055"/>
    </source>
</evidence>
<dbReference type="OrthoDB" id="19045at2759"/>
<dbReference type="SUPFAM" id="SSF52799">
    <property type="entry name" value="(Phosphotyrosine protein) phosphatases II"/>
    <property type="match status" value="1"/>
</dbReference>
<dbReference type="Proteomes" id="UP000663825">
    <property type="component" value="Unassembled WGS sequence"/>
</dbReference>
<evidence type="ECO:0000259" key="3">
    <source>
        <dbReference type="PROSITE" id="PS50056"/>
    </source>
</evidence>
<dbReference type="Proteomes" id="UP000663873">
    <property type="component" value="Unassembled WGS sequence"/>
</dbReference>
<dbReference type="InterPro" id="IPR003595">
    <property type="entry name" value="Tyr_Pase_cat"/>
</dbReference>
<sequence length="393" mass="46746">MHLIRSPTLTFALIFTIFSIFLMIATLILIIHEHSKNYLQLLVVCPPLNCIFLFLFSVTWIERRFRLSYIPFLCLLILTISCLTLTIISSLFFSLSIIIYLNFIYYCFLTILFLSIIITTIAAYSYGSLFIHRYRNMMTLEQQNSEISKDVERLSIDKLLLKSTNNNELILYMSKLPGRRIRHDIRNIEDDLNQIQVHTIITLNEPKELSFMNMINKNIYNMDIYSMHVKRANIQHIIYPIRDRFIPKSISDYIQFIYSVIINANRVNYNRILVHCMGGMGRTGMTVVCLELVHEYIMKTTDEQEEKTTLIERFCHYPFLLENYCRVCQAILNVRKARRGTIHNPLQIMFVHEFYARLTSPTYMRQIKKNFELHERLLENDHRELHQSNKRQV</sequence>
<dbReference type="EMBL" id="CAJOBP010000436">
    <property type="protein sequence ID" value="CAF4178167.1"/>
    <property type="molecule type" value="Genomic_DNA"/>
</dbReference>
<comment type="caution">
    <text evidence="4">The sequence shown here is derived from an EMBL/GenBank/DDBJ whole genome shotgun (WGS) entry which is preliminary data.</text>
</comment>
<dbReference type="EMBL" id="CAJNYD010004401">
    <property type="protein sequence ID" value="CAF3597449.1"/>
    <property type="molecule type" value="Genomic_DNA"/>
</dbReference>
<dbReference type="PROSITE" id="PS50056">
    <property type="entry name" value="TYR_PHOSPHATASE_2"/>
    <property type="match status" value="1"/>
</dbReference>
<dbReference type="Pfam" id="PF00102">
    <property type="entry name" value="Y_phosphatase"/>
    <property type="match status" value="1"/>
</dbReference>
<dbReference type="PROSITE" id="PS50055">
    <property type="entry name" value="TYR_PHOSPHATASE_PTP"/>
    <property type="match status" value="1"/>
</dbReference>
<feature type="transmembrane region" description="Helical" evidence="1">
    <location>
        <begin position="38"/>
        <end position="61"/>
    </location>
</feature>
<proteinExistence type="predicted"/>
<keyword evidence="1" id="KW-0472">Membrane</keyword>
<evidence type="ECO:0000313" key="7">
    <source>
        <dbReference type="EMBL" id="CAF4396944.1"/>
    </source>
</evidence>
<dbReference type="PANTHER" id="PTHR23339">
    <property type="entry name" value="TYROSINE SPECIFIC PROTEIN PHOSPHATASE AND DUAL SPECIFICITY PROTEIN PHOSPHATASE"/>
    <property type="match status" value="1"/>
</dbReference>
<dbReference type="GO" id="GO:0004725">
    <property type="term" value="F:protein tyrosine phosphatase activity"/>
    <property type="evidence" value="ECO:0007669"/>
    <property type="project" value="InterPro"/>
</dbReference>
<dbReference type="InterPro" id="IPR000242">
    <property type="entry name" value="PTP_cat"/>
</dbReference>
<accession>A0A817NFJ2</accession>
<dbReference type="PROSITE" id="PS00383">
    <property type="entry name" value="TYR_PHOSPHATASE_1"/>
    <property type="match status" value="1"/>
</dbReference>
<feature type="transmembrane region" description="Helical" evidence="1">
    <location>
        <begin position="12"/>
        <end position="32"/>
    </location>
</feature>
<dbReference type="Gene3D" id="3.90.190.10">
    <property type="entry name" value="Protein tyrosine phosphatase superfamily"/>
    <property type="match status" value="1"/>
</dbReference>
<dbReference type="InterPro" id="IPR000387">
    <property type="entry name" value="Tyr_Pase_dom"/>
</dbReference>
<feature type="transmembrane region" description="Helical" evidence="1">
    <location>
        <begin position="73"/>
        <end position="97"/>
    </location>
</feature>
<evidence type="ECO:0000313" key="5">
    <source>
        <dbReference type="EMBL" id="CAF3597449.1"/>
    </source>
</evidence>
<dbReference type="SMART" id="SM00404">
    <property type="entry name" value="PTPc_motif"/>
    <property type="match status" value="1"/>
</dbReference>
<feature type="domain" description="Tyrosine specific protein phosphatases" evidence="3">
    <location>
        <begin position="251"/>
        <end position="349"/>
    </location>
</feature>
<evidence type="ECO:0000256" key="1">
    <source>
        <dbReference type="SAM" id="Phobius"/>
    </source>
</evidence>
<organism evidence="4 8">
    <name type="scientific">Rotaria socialis</name>
    <dbReference type="NCBI Taxonomy" id="392032"/>
    <lineage>
        <taxon>Eukaryota</taxon>
        <taxon>Metazoa</taxon>
        <taxon>Spiralia</taxon>
        <taxon>Gnathifera</taxon>
        <taxon>Rotifera</taxon>
        <taxon>Eurotatoria</taxon>
        <taxon>Bdelloidea</taxon>
        <taxon>Philodinida</taxon>
        <taxon>Philodinidae</taxon>
        <taxon>Rotaria</taxon>
    </lineage>
</organism>
<keyword evidence="9" id="KW-1185">Reference proteome</keyword>
<gene>
    <name evidence="7" type="ORF">HFQ381_LOCUS19800</name>
    <name evidence="5" type="ORF">LUA448_LOCUS30254</name>
    <name evidence="4" type="ORF">TIS948_LOCUS7101</name>
    <name evidence="6" type="ORF">UJA718_LOCUS5136</name>
</gene>
<feature type="domain" description="Tyrosine-protein phosphatase" evidence="2">
    <location>
        <begin position="207"/>
        <end position="358"/>
    </location>
</feature>
<dbReference type="InterPro" id="IPR016130">
    <property type="entry name" value="Tyr_Pase_AS"/>
</dbReference>
<keyword evidence="1" id="KW-1133">Transmembrane helix</keyword>
<keyword evidence="1" id="KW-0812">Transmembrane</keyword>
<protein>
    <recommendedName>
        <fullName evidence="10">Tyrosine specific protein phosphatases domain-containing protein</fullName>
    </recommendedName>
</protein>
<evidence type="ECO:0000313" key="9">
    <source>
        <dbReference type="Proteomes" id="UP000663873"/>
    </source>
</evidence>
<name>A0A817NFJ2_9BILA</name>
<reference evidence="4" key="1">
    <citation type="submission" date="2021-02" db="EMBL/GenBank/DDBJ databases">
        <authorList>
            <person name="Nowell W R."/>
        </authorList>
    </citation>
    <scope>NUCLEOTIDE SEQUENCE</scope>
</reference>
<dbReference type="InterPro" id="IPR050561">
    <property type="entry name" value="PTP"/>
</dbReference>
<evidence type="ECO:0000313" key="4">
    <source>
        <dbReference type="EMBL" id="CAF3104021.1"/>
    </source>
</evidence>
<dbReference type="InterPro" id="IPR029021">
    <property type="entry name" value="Prot-tyrosine_phosphatase-like"/>
</dbReference>
<feature type="transmembrane region" description="Helical" evidence="1">
    <location>
        <begin position="103"/>
        <end position="127"/>
    </location>
</feature>